<evidence type="ECO:0000313" key="4">
    <source>
        <dbReference type="EMBL" id="QDT94345.1"/>
    </source>
</evidence>
<dbReference type="NCBIfam" id="TIGR01409">
    <property type="entry name" value="TAT_signal_seq"/>
    <property type="match status" value="1"/>
</dbReference>
<proteinExistence type="predicted"/>
<dbReference type="InterPro" id="IPR043906">
    <property type="entry name" value="Gfo/Idh/MocA_OxRdtase_bact_C"/>
</dbReference>
<sequence length="457" mass="51490">MQDQPEKADQTQSTISRRRFLATSASAAAAIGFGAPAIVRGTNLNEKLNIAIIGSGGRGGSNLRSVSSENITVLCDVNEQNLFRASQSHPKAKQFKDFRKVYDHPDQFDAVVVSTCEHTHAFATLPALQMKKHVYCEKPLTHSVWEARVIREAARKANVATQMGTQIHAGDNYRRVVELIQSGAIGPVQEAHVWVSRAWGWHPSEEAARAAKDLVYSEKRPSHSDEIPQGLDWDLWLGPAPERPFNNIYFPGPKWYRWWDFGNGTMSDLGSHWIDLPFWALNLDYPLTIEAEGPPIQKEIAPASMQAIYEYGQRGEMPPVTVGWYQGTNKPQIWKDGKIPQWSNGVLFVGEKGMLLSDYSKHVLLPEKEFADFKRPEPFIPKSLGHHAEWIHACKTGAPTTCNFEYAGLLTEANHLGNVAYRTGKKLHWDTQTMKATNAPESDQYIRREYRKGWELS</sequence>
<dbReference type="EC" id="1.1.1.18" evidence="4"/>
<dbReference type="AlphaFoldDB" id="A0A517VMY7"/>
<dbReference type="InterPro" id="IPR019546">
    <property type="entry name" value="TAT_signal_bac_arc"/>
</dbReference>
<evidence type="ECO:0000259" key="3">
    <source>
        <dbReference type="Pfam" id="PF19051"/>
    </source>
</evidence>
<keyword evidence="4" id="KW-0560">Oxidoreductase</keyword>
<dbReference type="PANTHER" id="PTHR43818:SF10">
    <property type="entry name" value="NADH-DEPENDENT DEHYDROGENASE-RELATED"/>
    <property type="match status" value="1"/>
</dbReference>
<name>A0A517VMY7_9PLAN</name>
<dbReference type="GO" id="GO:0050112">
    <property type="term" value="F:inositol 2-dehydrogenase (NAD+) activity"/>
    <property type="evidence" value="ECO:0007669"/>
    <property type="project" value="UniProtKB-EC"/>
</dbReference>
<dbReference type="SUPFAM" id="SSF51735">
    <property type="entry name" value="NAD(P)-binding Rossmann-fold domains"/>
    <property type="match status" value="1"/>
</dbReference>
<feature type="domain" description="Gfo/Idh/MocA-like oxidoreductase N-terminal" evidence="2">
    <location>
        <begin position="48"/>
        <end position="164"/>
    </location>
</feature>
<keyword evidence="1" id="KW-1133">Transmembrane helix</keyword>
<dbReference type="RefSeq" id="WP_145232251.1">
    <property type="nucleotide sequence ID" value="NZ_CP036343.1"/>
</dbReference>
<dbReference type="KEGG" id="gax:Pan161_60410"/>
<evidence type="ECO:0000256" key="1">
    <source>
        <dbReference type="SAM" id="Phobius"/>
    </source>
</evidence>
<dbReference type="InterPro" id="IPR050463">
    <property type="entry name" value="Gfo/Idh/MocA_oxidrdct_glycsds"/>
</dbReference>
<dbReference type="PANTHER" id="PTHR43818">
    <property type="entry name" value="BCDNA.GH03377"/>
    <property type="match status" value="1"/>
</dbReference>
<dbReference type="InterPro" id="IPR000683">
    <property type="entry name" value="Gfo/Idh/MocA-like_OxRdtase_N"/>
</dbReference>
<reference evidence="4 5" key="1">
    <citation type="submission" date="2019-02" db="EMBL/GenBank/DDBJ databases">
        <title>Deep-cultivation of Planctomycetes and their phenomic and genomic characterization uncovers novel biology.</title>
        <authorList>
            <person name="Wiegand S."/>
            <person name="Jogler M."/>
            <person name="Boedeker C."/>
            <person name="Pinto D."/>
            <person name="Vollmers J."/>
            <person name="Rivas-Marin E."/>
            <person name="Kohn T."/>
            <person name="Peeters S.H."/>
            <person name="Heuer A."/>
            <person name="Rast P."/>
            <person name="Oberbeckmann S."/>
            <person name="Bunk B."/>
            <person name="Jeske O."/>
            <person name="Meyerdierks A."/>
            <person name="Storesund J.E."/>
            <person name="Kallscheuer N."/>
            <person name="Luecker S."/>
            <person name="Lage O.M."/>
            <person name="Pohl T."/>
            <person name="Merkel B.J."/>
            <person name="Hornburger P."/>
            <person name="Mueller R.-W."/>
            <person name="Bruemmer F."/>
            <person name="Labrenz M."/>
            <person name="Spormann A.M."/>
            <person name="Op den Camp H."/>
            <person name="Overmann J."/>
            <person name="Amann R."/>
            <person name="Jetten M.S.M."/>
            <person name="Mascher T."/>
            <person name="Medema M.H."/>
            <person name="Devos D.P."/>
            <person name="Kaster A.-K."/>
            <person name="Ovreas L."/>
            <person name="Rohde M."/>
            <person name="Galperin M.Y."/>
            <person name="Jogler C."/>
        </authorList>
    </citation>
    <scope>NUCLEOTIDE SEQUENCE [LARGE SCALE GENOMIC DNA]</scope>
    <source>
        <strain evidence="4 5">Pan161</strain>
    </source>
</reference>
<keyword evidence="5" id="KW-1185">Reference proteome</keyword>
<dbReference type="Proteomes" id="UP000316855">
    <property type="component" value="Chromosome"/>
</dbReference>
<dbReference type="PROSITE" id="PS51318">
    <property type="entry name" value="TAT"/>
    <property type="match status" value="1"/>
</dbReference>
<dbReference type="Pfam" id="PF01408">
    <property type="entry name" value="GFO_IDH_MocA"/>
    <property type="match status" value="1"/>
</dbReference>
<evidence type="ECO:0000259" key="2">
    <source>
        <dbReference type="Pfam" id="PF01408"/>
    </source>
</evidence>
<dbReference type="Gene3D" id="3.30.360.10">
    <property type="entry name" value="Dihydrodipicolinate Reductase, domain 2"/>
    <property type="match status" value="1"/>
</dbReference>
<feature type="domain" description="Gfo/Idh/MocA-like oxidoreductase bacterial type C-terminal" evidence="3">
    <location>
        <begin position="215"/>
        <end position="455"/>
    </location>
</feature>
<dbReference type="Pfam" id="PF19051">
    <property type="entry name" value="GFO_IDH_MocA_C2"/>
    <property type="match status" value="1"/>
</dbReference>
<keyword evidence="1" id="KW-0812">Transmembrane</keyword>
<dbReference type="InterPro" id="IPR036291">
    <property type="entry name" value="NAD(P)-bd_dom_sf"/>
</dbReference>
<dbReference type="SUPFAM" id="SSF55347">
    <property type="entry name" value="Glyceraldehyde-3-phosphate dehydrogenase-like, C-terminal domain"/>
    <property type="match status" value="1"/>
</dbReference>
<dbReference type="OrthoDB" id="255433at2"/>
<dbReference type="Gene3D" id="3.40.50.720">
    <property type="entry name" value="NAD(P)-binding Rossmann-like Domain"/>
    <property type="match status" value="1"/>
</dbReference>
<keyword evidence="1" id="KW-0472">Membrane</keyword>
<dbReference type="EMBL" id="CP036343">
    <property type="protein sequence ID" value="QDT94345.1"/>
    <property type="molecule type" value="Genomic_DNA"/>
</dbReference>
<protein>
    <submittedName>
        <fullName evidence="4">Inositol 2-dehydrogenase</fullName>
        <ecNumber evidence="4">1.1.1.18</ecNumber>
    </submittedName>
</protein>
<gene>
    <name evidence="4" type="primary">iolG_18</name>
    <name evidence="4" type="ORF">Pan161_60410</name>
</gene>
<feature type="transmembrane region" description="Helical" evidence="1">
    <location>
        <begin position="20"/>
        <end position="39"/>
    </location>
</feature>
<organism evidence="4 5">
    <name type="scientific">Gimesia algae</name>
    <dbReference type="NCBI Taxonomy" id="2527971"/>
    <lineage>
        <taxon>Bacteria</taxon>
        <taxon>Pseudomonadati</taxon>
        <taxon>Planctomycetota</taxon>
        <taxon>Planctomycetia</taxon>
        <taxon>Planctomycetales</taxon>
        <taxon>Planctomycetaceae</taxon>
        <taxon>Gimesia</taxon>
    </lineage>
</organism>
<accession>A0A517VMY7</accession>
<evidence type="ECO:0000313" key="5">
    <source>
        <dbReference type="Proteomes" id="UP000316855"/>
    </source>
</evidence>
<dbReference type="InterPro" id="IPR006311">
    <property type="entry name" value="TAT_signal"/>
</dbReference>
<dbReference type="GO" id="GO:0000166">
    <property type="term" value="F:nucleotide binding"/>
    <property type="evidence" value="ECO:0007669"/>
    <property type="project" value="InterPro"/>
</dbReference>